<feature type="domain" description="EGF-like" evidence="12">
    <location>
        <begin position="291"/>
        <end position="334"/>
    </location>
</feature>
<dbReference type="SUPFAM" id="SSF57184">
    <property type="entry name" value="Growth factor receptor domain"/>
    <property type="match status" value="3"/>
</dbReference>
<dbReference type="FunFam" id="2.10.25.10:FF:000038">
    <property type="entry name" value="Fibrillin 2"/>
    <property type="match status" value="1"/>
</dbReference>
<evidence type="ECO:0000256" key="5">
    <source>
        <dbReference type="ARBA" id="ARBA00022536"/>
    </source>
</evidence>
<dbReference type="PROSITE" id="PS01186">
    <property type="entry name" value="EGF_2"/>
    <property type="match status" value="4"/>
</dbReference>
<feature type="domain" description="EGF-like" evidence="12">
    <location>
        <begin position="206"/>
        <end position="249"/>
    </location>
</feature>
<dbReference type="Pfam" id="PF12662">
    <property type="entry name" value="cEGF"/>
    <property type="match status" value="3"/>
</dbReference>
<accession>A0AAN9AC48</accession>
<dbReference type="InterPro" id="IPR001881">
    <property type="entry name" value="EGF-like_Ca-bd_dom"/>
</dbReference>
<dbReference type="GO" id="GO:0005509">
    <property type="term" value="F:calcium ion binding"/>
    <property type="evidence" value="ECO:0007669"/>
    <property type="project" value="InterPro"/>
</dbReference>
<feature type="domain" description="EGF-like" evidence="12">
    <location>
        <begin position="250"/>
        <end position="290"/>
    </location>
</feature>
<evidence type="ECO:0000256" key="10">
    <source>
        <dbReference type="ARBA" id="ARBA00023180"/>
    </source>
</evidence>
<sequence>MAREKKYINECQLGLHSCEATQRCDNTIGSYACIRIASCGTGYTLNQNTGECDDNDECALETHDCHQLGPKYQCVNIKGSFRCSKRTCPSNQILSLDGTCVDLSCEPGFKPGDKTCIDINECAEGTPCRRNEQCLNTYGSYRCRALIICGVGYQMNEQGTQCVDVDECADGTHQCTGNQVCSNRQGGYICQCPVGYRLNNLRQCEDVNECDSYFGNACSNNAVCENTDGSYRCNCKEGFKQASDGRACIDIDECLERPGICHHNCINIWGGHQCTCNAGYNLAVDNRTCTDIDECEEFRGRGRLCIGMCVNQPGSFKCSCPEGYTLGSDGRTCKDINECDTGTVCVGPNEQCVNTRGSYKCNSITCPVNYIKDSQHKNRCKKLSLYCREDDEVCRRKPLSYSYNFLPLVSNLTLPASGQVDLFTMRGPLWSSTTVQFELELESSRAPIGVDAATREFFLLKRTSFNQAVISLVRPIIGPQEVKLALNMQLYHQGVYGGSAVAELVLYVSEFDF</sequence>
<evidence type="ECO:0000259" key="12">
    <source>
        <dbReference type="PROSITE" id="PS50026"/>
    </source>
</evidence>
<comment type="caution">
    <text evidence="13">The sequence shown here is derived from an EMBL/GenBank/DDBJ whole genome shotgun (WGS) entry which is preliminary data.</text>
</comment>
<gene>
    <name evidence="13" type="primary">FBLN2_2</name>
    <name evidence="13" type="ORF">SK128_014534</name>
</gene>
<dbReference type="Proteomes" id="UP001381693">
    <property type="component" value="Unassembled WGS sequence"/>
</dbReference>
<dbReference type="InterPro" id="IPR050751">
    <property type="entry name" value="ECM_structural_protein"/>
</dbReference>
<dbReference type="PROSITE" id="PS50026">
    <property type="entry name" value="EGF_3"/>
    <property type="match status" value="4"/>
</dbReference>
<dbReference type="Gene3D" id="2.10.25.10">
    <property type="entry name" value="Laminin"/>
    <property type="match status" value="8"/>
</dbReference>
<evidence type="ECO:0000313" key="14">
    <source>
        <dbReference type="Proteomes" id="UP001381693"/>
    </source>
</evidence>
<reference evidence="13 14" key="1">
    <citation type="submission" date="2023-11" db="EMBL/GenBank/DDBJ databases">
        <title>Halocaridina rubra genome assembly.</title>
        <authorList>
            <person name="Smith C."/>
        </authorList>
    </citation>
    <scope>NUCLEOTIDE SEQUENCE [LARGE SCALE GENOMIC DNA]</scope>
    <source>
        <strain evidence="13">EP-1</strain>
        <tissue evidence="13">Whole</tissue>
    </source>
</reference>
<name>A0AAN9AC48_HALRR</name>
<evidence type="ECO:0000256" key="3">
    <source>
        <dbReference type="ARBA" id="ARBA00022525"/>
    </source>
</evidence>
<keyword evidence="8" id="KW-0106">Calcium</keyword>
<dbReference type="InterPro" id="IPR049883">
    <property type="entry name" value="NOTCH1_EGF-like"/>
</dbReference>
<dbReference type="FunFam" id="2.10.25.10:FF:000037">
    <property type="entry name" value="Signal peptide, CUB domain and EGF-like domain-containing 2"/>
    <property type="match status" value="1"/>
</dbReference>
<dbReference type="CDD" id="cd00054">
    <property type="entry name" value="EGF_CA"/>
    <property type="match status" value="5"/>
</dbReference>
<dbReference type="InterPro" id="IPR000152">
    <property type="entry name" value="EGF-type_Asp/Asn_hydroxyl_site"/>
</dbReference>
<keyword evidence="4" id="KW-0272">Extracellular matrix</keyword>
<dbReference type="EMBL" id="JAXCGZ010006050">
    <property type="protein sequence ID" value="KAK7080215.1"/>
    <property type="molecule type" value="Genomic_DNA"/>
</dbReference>
<keyword evidence="6" id="KW-0732">Signal</keyword>
<evidence type="ECO:0000256" key="6">
    <source>
        <dbReference type="ARBA" id="ARBA00022729"/>
    </source>
</evidence>
<dbReference type="PANTHER" id="PTHR24034">
    <property type="entry name" value="EGF-LIKE DOMAIN-CONTAINING PROTEIN"/>
    <property type="match status" value="1"/>
</dbReference>
<comment type="similarity">
    <text evidence="2">Belongs to the fibulin family.</text>
</comment>
<evidence type="ECO:0000256" key="2">
    <source>
        <dbReference type="ARBA" id="ARBA00006127"/>
    </source>
</evidence>
<keyword evidence="14" id="KW-1185">Reference proteome</keyword>
<evidence type="ECO:0000256" key="8">
    <source>
        <dbReference type="ARBA" id="ARBA00022837"/>
    </source>
</evidence>
<evidence type="ECO:0000256" key="7">
    <source>
        <dbReference type="ARBA" id="ARBA00022737"/>
    </source>
</evidence>
<dbReference type="InterPro" id="IPR009030">
    <property type="entry name" value="Growth_fac_rcpt_cys_sf"/>
</dbReference>
<dbReference type="PANTHER" id="PTHR24034:SF209">
    <property type="entry name" value="EGF-LIKE DOMAIN-CONTAINING PROTEIN"/>
    <property type="match status" value="1"/>
</dbReference>
<feature type="domain" description="EGF-like" evidence="12">
    <location>
        <begin position="164"/>
        <end position="205"/>
    </location>
</feature>
<evidence type="ECO:0000256" key="9">
    <source>
        <dbReference type="ARBA" id="ARBA00023157"/>
    </source>
</evidence>
<evidence type="ECO:0000256" key="4">
    <source>
        <dbReference type="ARBA" id="ARBA00022530"/>
    </source>
</evidence>
<organism evidence="13 14">
    <name type="scientific">Halocaridina rubra</name>
    <name type="common">Hawaiian red shrimp</name>
    <dbReference type="NCBI Taxonomy" id="373956"/>
    <lineage>
        <taxon>Eukaryota</taxon>
        <taxon>Metazoa</taxon>
        <taxon>Ecdysozoa</taxon>
        <taxon>Arthropoda</taxon>
        <taxon>Crustacea</taxon>
        <taxon>Multicrustacea</taxon>
        <taxon>Malacostraca</taxon>
        <taxon>Eumalacostraca</taxon>
        <taxon>Eucarida</taxon>
        <taxon>Decapoda</taxon>
        <taxon>Pleocyemata</taxon>
        <taxon>Caridea</taxon>
        <taxon>Atyoidea</taxon>
        <taxon>Atyidae</taxon>
        <taxon>Halocaridina</taxon>
    </lineage>
</organism>
<dbReference type="InterPro" id="IPR055088">
    <property type="entry name" value="Fibulin_C"/>
</dbReference>
<dbReference type="Pfam" id="PF22914">
    <property type="entry name" value="Fibulin_C"/>
    <property type="match status" value="1"/>
</dbReference>
<keyword evidence="9" id="KW-1015">Disulfide bond</keyword>
<dbReference type="PROSITE" id="PS00010">
    <property type="entry name" value="ASX_HYDROXYL"/>
    <property type="match status" value="3"/>
</dbReference>
<comment type="subcellular location">
    <subcellularLocation>
        <location evidence="1">Secreted</location>
        <location evidence="1">Extracellular space</location>
        <location evidence="1">Extracellular matrix</location>
    </subcellularLocation>
</comment>
<dbReference type="FunFam" id="2.10.25.10:FF:000005">
    <property type="entry name" value="Fibrillin 2"/>
    <property type="match status" value="1"/>
</dbReference>
<dbReference type="InterPro" id="IPR026823">
    <property type="entry name" value="cEGF"/>
</dbReference>
<keyword evidence="10" id="KW-0325">Glycoprotein</keyword>
<proteinExistence type="inferred from homology"/>
<protein>
    <submittedName>
        <fullName evidence="13">Calcium ion binding</fullName>
    </submittedName>
</protein>
<keyword evidence="3" id="KW-0964">Secreted</keyword>
<comment type="caution">
    <text evidence="11">Lacks conserved residue(s) required for the propagation of feature annotation.</text>
</comment>
<evidence type="ECO:0000313" key="13">
    <source>
        <dbReference type="EMBL" id="KAK7080215.1"/>
    </source>
</evidence>
<dbReference type="SMART" id="SM00181">
    <property type="entry name" value="EGF"/>
    <property type="match status" value="8"/>
</dbReference>
<evidence type="ECO:0000256" key="1">
    <source>
        <dbReference type="ARBA" id="ARBA00004498"/>
    </source>
</evidence>
<dbReference type="InterPro" id="IPR000742">
    <property type="entry name" value="EGF"/>
</dbReference>
<dbReference type="FunFam" id="2.10.25.10:FF:000240">
    <property type="entry name" value="Vitamin K-dependent protein S"/>
    <property type="match status" value="1"/>
</dbReference>
<keyword evidence="5 11" id="KW-0245">EGF-like domain</keyword>
<dbReference type="SMART" id="SM00179">
    <property type="entry name" value="EGF_CA"/>
    <property type="match status" value="8"/>
</dbReference>
<dbReference type="InterPro" id="IPR018097">
    <property type="entry name" value="EGF_Ca-bd_CS"/>
</dbReference>
<dbReference type="PROSITE" id="PS01187">
    <property type="entry name" value="EGF_CA"/>
    <property type="match status" value="3"/>
</dbReference>
<dbReference type="AlphaFoldDB" id="A0AAN9AC48"/>
<keyword evidence="7" id="KW-0677">Repeat</keyword>
<evidence type="ECO:0000256" key="11">
    <source>
        <dbReference type="PROSITE-ProRule" id="PRU00076"/>
    </source>
</evidence>
<dbReference type="Pfam" id="PF07645">
    <property type="entry name" value="EGF_CA"/>
    <property type="match status" value="4"/>
</dbReference>